<evidence type="ECO:0000313" key="3">
    <source>
        <dbReference type="Proteomes" id="UP000027456"/>
    </source>
</evidence>
<keyword evidence="1" id="KW-0732">Signal</keyword>
<organism evidence="2 3">
    <name type="scientific">Rhizoctonia solani 123E</name>
    <dbReference type="NCBI Taxonomy" id="1423351"/>
    <lineage>
        <taxon>Eukaryota</taxon>
        <taxon>Fungi</taxon>
        <taxon>Dikarya</taxon>
        <taxon>Basidiomycota</taxon>
        <taxon>Agaricomycotina</taxon>
        <taxon>Agaricomycetes</taxon>
        <taxon>Cantharellales</taxon>
        <taxon>Ceratobasidiaceae</taxon>
        <taxon>Rhizoctonia</taxon>
    </lineage>
</organism>
<sequence length="115" mass="12107">MLFYCLFLTFITLVLAVQAADPSINTPASLVECQPALLTWTASNLPVWISIIPGGMPGAPPLKDMGKLNGTSTTWIVDISKGTSITVQIRDSVGALAFSAPVTIQSSSNSSCIHK</sequence>
<gene>
    <name evidence="2" type="ORF">V565_040850</name>
</gene>
<dbReference type="AlphaFoldDB" id="A0A074S0L2"/>
<keyword evidence="3" id="KW-1185">Reference proteome</keyword>
<reference evidence="2 3" key="1">
    <citation type="submission" date="2013-12" db="EMBL/GenBank/DDBJ databases">
        <authorList>
            <person name="Cubeta M."/>
            <person name="Pakala S."/>
            <person name="Fedorova N."/>
            <person name="Thomas E."/>
            <person name="Dean R."/>
            <person name="Jabaji S."/>
            <person name="Neate S."/>
            <person name="Toda T."/>
            <person name="Tavantzis S."/>
            <person name="Vilgalys R."/>
            <person name="Bharathan N."/>
            <person name="Pakala S."/>
            <person name="Losada L.S."/>
            <person name="Zafar N."/>
            <person name="Nierman W."/>
        </authorList>
    </citation>
    <scope>NUCLEOTIDE SEQUENCE [LARGE SCALE GENOMIC DNA]</scope>
    <source>
        <strain evidence="2 3">123E</strain>
    </source>
</reference>
<dbReference type="Proteomes" id="UP000027456">
    <property type="component" value="Unassembled WGS sequence"/>
</dbReference>
<comment type="caution">
    <text evidence="2">The sequence shown here is derived from an EMBL/GenBank/DDBJ whole genome shotgun (WGS) entry which is preliminary data.</text>
</comment>
<dbReference type="PANTHER" id="PTHR37487">
    <property type="entry name" value="CHROMOSOME 1, WHOLE GENOME SHOTGUN SEQUENCE"/>
    <property type="match status" value="1"/>
</dbReference>
<name>A0A074S0L2_9AGAM</name>
<evidence type="ECO:0000256" key="1">
    <source>
        <dbReference type="SAM" id="SignalP"/>
    </source>
</evidence>
<feature type="chain" id="PRO_5001700271" evidence="1">
    <location>
        <begin position="17"/>
        <end position="115"/>
    </location>
</feature>
<evidence type="ECO:0000313" key="2">
    <source>
        <dbReference type="EMBL" id="KEP52744.1"/>
    </source>
</evidence>
<proteinExistence type="predicted"/>
<protein>
    <submittedName>
        <fullName evidence="2">Putative secreted protein</fullName>
    </submittedName>
</protein>
<dbReference type="HOGENOM" id="CLU_063099_4_0_1"/>
<feature type="signal peptide" evidence="1">
    <location>
        <begin position="1"/>
        <end position="16"/>
    </location>
</feature>
<dbReference type="OrthoDB" id="3362246at2759"/>
<accession>A0A074S0L2</accession>
<dbReference type="PANTHER" id="PTHR37487:SF2">
    <property type="entry name" value="EXPRESSED PROTEIN"/>
    <property type="match status" value="1"/>
</dbReference>
<dbReference type="EMBL" id="AZST01000090">
    <property type="protein sequence ID" value="KEP52744.1"/>
    <property type="molecule type" value="Genomic_DNA"/>
</dbReference>